<dbReference type="AlphaFoldDB" id="A0A918SIL9"/>
<dbReference type="Proteomes" id="UP000610456">
    <property type="component" value="Unassembled WGS sequence"/>
</dbReference>
<name>A0A918SIL9_9FLAO</name>
<feature type="domain" description="Glycosyl transferase family 1" evidence="1">
    <location>
        <begin position="175"/>
        <end position="338"/>
    </location>
</feature>
<accession>A0A918SIL9</accession>
<evidence type="ECO:0000259" key="1">
    <source>
        <dbReference type="Pfam" id="PF00534"/>
    </source>
</evidence>
<dbReference type="Pfam" id="PF13439">
    <property type="entry name" value="Glyco_transf_4"/>
    <property type="match status" value="1"/>
</dbReference>
<dbReference type="PANTHER" id="PTHR12526">
    <property type="entry name" value="GLYCOSYLTRANSFERASE"/>
    <property type="match status" value="1"/>
</dbReference>
<feature type="domain" description="Glycosyltransferase subfamily 4-like N-terminal" evidence="2">
    <location>
        <begin position="13"/>
        <end position="168"/>
    </location>
</feature>
<reference evidence="3" key="2">
    <citation type="submission" date="2020-09" db="EMBL/GenBank/DDBJ databases">
        <authorList>
            <person name="Sun Q."/>
            <person name="Kim S."/>
        </authorList>
    </citation>
    <scope>NUCLEOTIDE SEQUENCE</scope>
    <source>
        <strain evidence="3">KCTC 12719</strain>
    </source>
</reference>
<evidence type="ECO:0000259" key="2">
    <source>
        <dbReference type="Pfam" id="PF13439"/>
    </source>
</evidence>
<evidence type="ECO:0000313" key="3">
    <source>
        <dbReference type="EMBL" id="GHA46220.1"/>
    </source>
</evidence>
<proteinExistence type="predicted"/>
<dbReference type="EMBL" id="BMXB01000015">
    <property type="protein sequence ID" value="GHA46220.1"/>
    <property type="molecule type" value="Genomic_DNA"/>
</dbReference>
<reference evidence="3" key="1">
    <citation type="journal article" date="2014" name="Int. J. Syst. Evol. Microbiol.">
        <title>Complete genome sequence of Corynebacterium casei LMG S-19264T (=DSM 44701T), isolated from a smear-ripened cheese.</title>
        <authorList>
            <consortium name="US DOE Joint Genome Institute (JGI-PGF)"/>
            <person name="Walter F."/>
            <person name="Albersmeier A."/>
            <person name="Kalinowski J."/>
            <person name="Ruckert C."/>
        </authorList>
    </citation>
    <scope>NUCLEOTIDE SEQUENCE</scope>
    <source>
        <strain evidence="3">KCTC 12719</strain>
    </source>
</reference>
<protein>
    <submittedName>
        <fullName evidence="3">Glycosyl transferase</fullName>
    </submittedName>
</protein>
<dbReference type="InterPro" id="IPR001296">
    <property type="entry name" value="Glyco_trans_1"/>
</dbReference>
<comment type="caution">
    <text evidence="3">The sequence shown here is derived from an EMBL/GenBank/DDBJ whole genome shotgun (WGS) entry which is preliminary data.</text>
</comment>
<evidence type="ECO:0000313" key="4">
    <source>
        <dbReference type="Proteomes" id="UP000610456"/>
    </source>
</evidence>
<dbReference type="PANTHER" id="PTHR12526:SF630">
    <property type="entry name" value="GLYCOSYLTRANSFERASE"/>
    <property type="match status" value="1"/>
</dbReference>
<keyword evidence="4" id="KW-1185">Reference proteome</keyword>
<organism evidence="3 4">
    <name type="scientific">Salinimicrobium marinum</name>
    <dbReference type="NCBI Taxonomy" id="680283"/>
    <lineage>
        <taxon>Bacteria</taxon>
        <taxon>Pseudomonadati</taxon>
        <taxon>Bacteroidota</taxon>
        <taxon>Flavobacteriia</taxon>
        <taxon>Flavobacteriales</taxon>
        <taxon>Flavobacteriaceae</taxon>
        <taxon>Salinimicrobium</taxon>
    </lineage>
</organism>
<dbReference type="GO" id="GO:0016757">
    <property type="term" value="F:glycosyltransferase activity"/>
    <property type="evidence" value="ECO:0007669"/>
    <property type="project" value="InterPro"/>
</dbReference>
<dbReference type="SUPFAM" id="SSF53756">
    <property type="entry name" value="UDP-Glycosyltransferase/glycogen phosphorylase"/>
    <property type="match status" value="1"/>
</dbReference>
<gene>
    <name evidence="3" type="ORF">GCM10007103_29160</name>
</gene>
<keyword evidence="3" id="KW-0808">Transferase</keyword>
<dbReference type="RefSeq" id="WP_189605526.1">
    <property type="nucleotide sequence ID" value="NZ_BMXB01000015.1"/>
</dbReference>
<sequence length="360" mass="41148">MKILCVIDSLGSGGAQRQLVELGKGFKKQNHDVTFLIYHNINFFRSELEEEKIEVILVDESNFLKRILGVKKSISNLKPDVILSFLEGPNFICEVIGLLPRKWKLIVGERSANPKIYTSWKLKFYRIFHLSANQVVCNSFCNQKILTEVNPLISKSKNQVIYNLIDHKKWLPLEEKNIPSGKFRITVAASHQYLKNSIGLIEAIHGLSMDYKNKIQIDWYGDESPDNSFIEAQDLVRKYRLEDTIKFHPAAKDICSKYSIADAVGLFSFYEGFPNAICEAMMMGKVVVCSGVSDISIVLDHCSNLVFDPNHVTSIQKALKNLMRLKDQELVRIGEENRRIALNLFEKEKIVSDYLKLMIA</sequence>
<dbReference type="InterPro" id="IPR028098">
    <property type="entry name" value="Glyco_trans_4-like_N"/>
</dbReference>
<dbReference type="Gene3D" id="3.40.50.2000">
    <property type="entry name" value="Glycogen Phosphorylase B"/>
    <property type="match status" value="2"/>
</dbReference>
<dbReference type="Pfam" id="PF00534">
    <property type="entry name" value="Glycos_transf_1"/>
    <property type="match status" value="1"/>
</dbReference>